<dbReference type="PROSITE" id="PS51464">
    <property type="entry name" value="SIS"/>
    <property type="match status" value="1"/>
</dbReference>
<dbReference type="PANTHER" id="PTHR30390:SF8">
    <property type="entry name" value="SUGAR ISOMERASE (SIS)"/>
    <property type="match status" value="1"/>
</dbReference>
<protein>
    <submittedName>
        <fullName evidence="2">Sugar isomerase</fullName>
    </submittedName>
</protein>
<keyword evidence="2" id="KW-0413">Isomerase</keyword>
<dbReference type="Gene3D" id="3.40.50.10490">
    <property type="entry name" value="Glucose-6-phosphate isomerase like protein, domain 1"/>
    <property type="match status" value="1"/>
</dbReference>
<dbReference type="Proteomes" id="UP000290092">
    <property type="component" value="Unassembled WGS sequence"/>
</dbReference>
<feature type="domain" description="SIS" evidence="1">
    <location>
        <begin position="29"/>
        <end position="190"/>
    </location>
</feature>
<sequence length="192" mass="21491">MQIKEFTINYIKKLTQILNQIDVEVIEQIIHTLEETINKNKIFIIGNGGSAATASHMANDLGVGLKRREIISFNIDSLTDNTPAITAIANDIGYENIFYSQLKNVIKKNDVLIAISCSGNSENIIKAVKYAKEQNAKIIGVTGFDGGELKKLSDINFHIDTQKAQYGIVEDAHMILDHIIYSYYINKDLNEQ</sequence>
<dbReference type="CDD" id="cd05006">
    <property type="entry name" value="SIS_GmhA"/>
    <property type="match status" value="1"/>
</dbReference>
<accession>A0AAX2AJH0</accession>
<evidence type="ECO:0000313" key="3">
    <source>
        <dbReference type="Proteomes" id="UP000290092"/>
    </source>
</evidence>
<dbReference type="RefSeq" id="WP_114842946.1">
    <property type="nucleotide sequence ID" value="NZ_CP031219.1"/>
</dbReference>
<reference evidence="2 3" key="1">
    <citation type="submission" date="2017-09" db="EMBL/GenBank/DDBJ databases">
        <title>Genomics of the genus Arcobacter.</title>
        <authorList>
            <person name="Perez-Cataluna A."/>
            <person name="Figueras M.J."/>
            <person name="Salas-Masso N."/>
        </authorList>
    </citation>
    <scope>NUCLEOTIDE SEQUENCE [LARGE SCALE GENOMIC DNA]</scope>
    <source>
        <strain evidence="2 3">CECT 7386</strain>
    </source>
</reference>
<dbReference type="Pfam" id="PF13580">
    <property type="entry name" value="SIS_2"/>
    <property type="match status" value="1"/>
</dbReference>
<dbReference type="InterPro" id="IPR035461">
    <property type="entry name" value="GmhA/DiaA"/>
</dbReference>
<comment type="caution">
    <text evidence="2">The sequence shown here is derived from an EMBL/GenBank/DDBJ whole genome shotgun (WGS) entry which is preliminary data.</text>
</comment>
<dbReference type="KEGG" id="amyt:AMYT_2601"/>
<dbReference type="AlphaFoldDB" id="A0AAX2AJH0"/>
<dbReference type="InterPro" id="IPR050099">
    <property type="entry name" value="SIS_GmhA/DiaA_subfam"/>
</dbReference>
<dbReference type="GO" id="GO:0016853">
    <property type="term" value="F:isomerase activity"/>
    <property type="evidence" value="ECO:0007669"/>
    <property type="project" value="UniProtKB-KW"/>
</dbReference>
<keyword evidence="3" id="KW-1185">Reference proteome</keyword>
<organism evidence="2 3">
    <name type="scientific">Malaciobacter mytili LMG 24559</name>
    <dbReference type="NCBI Taxonomy" id="1032238"/>
    <lineage>
        <taxon>Bacteria</taxon>
        <taxon>Pseudomonadati</taxon>
        <taxon>Campylobacterota</taxon>
        <taxon>Epsilonproteobacteria</taxon>
        <taxon>Campylobacterales</taxon>
        <taxon>Arcobacteraceae</taxon>
        <taxon>Malaciobacter</taxon>
    </lineage>
</organism>
<evidence type="ECO:0000259" key="1">
    <source>
        <dbReference type="PROSITE" id="PS51464"/>
    </source>
</evidence>
<dbReference type="SUPFAM" id="SSF53697">
    <property type="entry name" value="SIS domain"/>
    <property type="match status" value="1"/>
</dbReference>
<evidence type="ECO:0000313" key="2">
    <source>
        <dbReference type="EMBL" id="RXK17033.1"/>
    </source>
</evidence>
<dbReference type="PANTHER" id="PTHR30390">
    <property type="entry name" value="SEDOHEPTULOSE 7-PHOSPHATE ISOMERASE / DNAA INITIATOR-ASSOCIATING FACTOR FOR REPLICATION INITIATION"/>
    <property type="match status" value="1"/>
</dbReference>
<dbReference type="EMBL" id="NXID01000001">
    <property type="protein sequence ID" value="RXK17033.1"/>
    <property type="molecule type" value="Genomic_DNA"/>
</dbReference>
<dbReference type="InterPro" id="IPR001347">
    <property type="entry name" value="SIS_dom"/>
</dbReference>
<dbReference type="GO" id="GO:0097367">
    <property type="term" value="F:carbohydrate derivative binding"/>
    <property type="evidence" value="ECO:0007669"/>
    <property type="project" value="InterPro"/>
</dbReference>
<dbReference type="InterPro" id="IPR046348">
    <property type="entry name" value="SIS_dom_sf"/>
</dbReference>
<dbReference type="GO" id="GO:1901135">
    <property type="term" value="P:carbohydrate derivative metabolic process"/>
    <property type="evidence" value="ECO:0007669"/>
    <property type="project" value="InterPro"/>
</dbReference>
<proteinExistence type="predicted"/>
<name>A0AAX2AJH0_9BACT</name>
<gene>
    <name evidence="2" type="ORF">CP985_00040</name>
</gene>